<evidence type="ECO:0000313" key="2">
    <source>
        <dbReference type="EMBL" id="ONK78812.1"/>
    </source>
</evidence>
<evidence type="ECO:0000313" key="3">
    <source>
        <dbReference type="Proteomes" id="UP000243459"/>
    </source>
</evidence>
<feature type="compositionally biased region" description="Basic and acidic residues" evidence="1">
    <location>
        <begin position="49"/>
        <end position="58"/>
    </location>
</feature>
<dbReference type="AlphaFoldDB" id="A0A5P1FL03"/>
<dbReference type="Gramene" id="ONK78812">
    <property type="protein sequence ID" value="ONK78812"/>
    <property type="gene ID" value="A4U43_C02F22680"/>
</dbReference>
<dbReference type="PANTHER" id="PTHR46807">
    <property type="entry name" value="TRANSCRIPTION FACTOR PIF3"/>
    <property type="match status" value="1"/>
</dbReference>
<dbReference type="EMBL" id="CM007382">
    <property type="protein sequence ID" value="ONK78812.1"/>
    <property type="molecule type" value="Genomic_DNA"/>
</dbReference>
<feature type="region of interest" description="Disordered" evidence="1">
    <location>
        <begin position="26"/>
        <end position="59"/>
    </location>
</feature>
<evidence type="ECO:0000256" key="1">
    <source>
        <dbReference type="SAM" id="MobiDB-lite"/>
    </source>
</evidence>
<dbReference type="PANTHER" id="PTHR46807:SF1">
    <property type="entry name" value="TRANSCRIPTION FACTOR PIF3"/>
    <property type="match status" value="1"/>
</dbReference>
<feature type="region of interest" description="Disordered" evidence="1">
    <location>
        <begin position="140"/>
        <end position="185"/>
    </location>
</feature>
<dbReference type="InterPro" id="IPR044273">
    <property type="entry name" value="PIF3-like"/>
</dbReference>
<sequence>MANYPSDLPCMHDEFVELLWDNGPVMQGPSSRPRKSSVFTASNPSGIRVSDKDTKDNPFPKIGHFKVSSESKANNFATCGPSSSFGINAHYDDMVPWINYPMEDPIDNDYCSEFLSDYSGVDLSSVRSQTSVVPAVRTGFSDQVGRDSHNTQQGHASASSRIRESRPLQLPTQLNSSTPCSKSSETDLGMGTLAISLDLLLLLGQITKVMPSRNFAIKRHLLPVATQWSRL</sequence>
<accession>A0A5P1FL03</accession>
<feature type="compositionally biased region" description="Polar residues" evidence="1">
    <location>
        <begin position="170"/>
        <end position="183"/>
    </location>
</feature>
<proteinExistence type="predicted"/>
<organism evidence="2 3">
    <name type="scientific">Asparagus officinalis</name>
    <name type="common">Garden asparagus</name>
    <dbReference type="NCBI Taxonomy" id="4686"/>
    <lineage>
        <taxon>Eukaryota</taxon>
        <taxon>Viridiplantae</taxon>
        <taxon>Streptophyta</taxon>
        <taxon>Embryophyta</taxon>
        <taxon>Tracheophyta</taxon>
        <taxon>Spermatophyta</taxon>
        <taxon>Magnoliopsida</taxon>
        <taxon>Liliopsida</taxon>
        <taxon>Asparagales</taxon>
        <taxon>Asparagaceae</taxon>
        <taxon>Asparagoideae</taxon>
        <taxon>Asparagus</taxon>
    </lineage>
</organism>
<dbReference type="GO" id="GO:0003700">
    <property type="term" value="F:DNA-binding transcription factor activity"/>
    <property type="evidence" value="ECO:0007669"/>
    <property type="project" value="InterPro"/>
</dbReference>
<protein>
    <submittedName>
        <fullName evidence="2">Uncharacterized protein</fullName>
    </submittedName>
</protein>
<gene>
    <name evidence="2" type="ORF">A4U43_C02F22680</name>
</gene>
<name>A0A5P1FL03_ASPOF</name>
<reference evidence="3" key="1">
    <citation type="journal article" date="2017" name="Nat. Commun.">
        <title>The asparagus genome sheds light on the origin and evolution of a young Y chromosome.</title>
        <authorList>
            <person name="Harkess A."/>
            <person name="Zhou J."/>
            <person name="Xu C."/>
            <person name="Bowers J.E."/>
            <person name="Van der Hulst R."/>
            <person name="Ayyampalayam S."/>
            <person name="Mercati F."/>
            <person name="Riccardi P."/>
            <person name="McKain M.R."/>
            <person name="Kakrana A."/>
            <person name="Tang H."/>
            <person name="Ray J."/>
            <person name="Groenendijk J."/>
            <person name="Arikit S."/>
            <person name="Mathioni S.M."/>
            <person name="Nakano M."/>
            <person name="Shan H."/>
            <person name="Telgmann-Rauber A."/>
            <person name="Kanno A."/>
            <person name="Yue Z."/>
            <person name="Chen H."/>
            <person name="Li W."/>
            <person name="Chen Y."/>
            <person name="Xu X."/>
            <person name="Zhang Y."/>
            <person name="Luo S."/>
            <person name="Chen H."/>
            <person name="Gao J."/>
            <person name="Mao Z."/>
            <person name="Pires J.C."/>
            <person name="Luo M."/>
            <person name="Kudrna D."/>
            <person name="Wing R.A."/>
            <person name="Meyers B.C."/>
            <person name="Yi K."/>
            <person name="Kong H."/>
            <person name="Lavrijsen P."/>
            <person name="Sunseri F."/>
            <person name="Falavigna A."/>
            <person name="Ye Y."/>
            <person name="Leebens-Mack J.H."/>
            <person name="Chen G."/>
        </authorList>
    </citation>
    <scope>NUCLEOTIDE SEQUENCE [LARGE SCALE GENOMIC DNA]</scope>
    <source>
        <strain evidence="3">cv. DH0086</strain>
    </source>
</reference>
<dbReference type="Proteomes" id="UP000243459">
    <property type="component" value="Chromosome 2"/>
</dbReference>
<feature type="compositionally biased region" description="Polar residues" evidence="1">
    <location>
        <begin position="150"/>
        <end position="160"/>
    </location>
</feature>
<dbReference type="OrthoDB" id="10630476at2759"/>
<keyword evidence="3" id="KW-1185">Reference proteome</keyword>